<dbReference type="Pfam" id="PF01075">
    <property type="entry name" value="Glyco_transf_9"/>
    <property type="match status" value="1"/>
</dbReference>
<proteinExistence type="predicted"/>
<dbReference type="GO" id="GO:0005829">
    <property type="term" value="C:cytosol"/>
    <property type="evidence" value="ECO:0007669"/>
    <property type="project" value="TreeGrafter"/>
</dbReference>
<protein>
    <submittedName>
        <fullName evidence="3">Glycosyl transferase family 9</fullName>
    </submittedName>
</protein>
<organism evidence="3 4">
    <name type="scientific">Opitutus terrae (strain DSM 11246 / JCM 15787 / PB90-1)</name>
    <dbReference type="NCBI Taxonomy" id="452637"/>
    <lineage>
        <taxon>Bacteria</taxon>
        <taxon>Pseudomonadati</taxon>
        <taxon>Verrucomicrobiota</taxon>
        <taxon>Opitutia</taxon>
        <taxon>Opitutales</taxon>
        <taxon>Opitutaceae</taxon>
        <taxon>Opitutus</taxon>
    </lineage>
</organism>
<dbReference type="SUPFAM" id="SSF53756">
    <property type="entry name" value="UDP-Glycosyltransferase/glycogen phosphorylase"/>
    <property type="match status" value="1"/>
</dbReference>
<dbReference type="OrthoDB" id="9797795at2"/>
<evidence type="ECO:0000256" key="1">
    <source>
        <dbReference type="ARBA" id="ARBA00022676"/>
    </source>
</evidence>
<dbReference type="STRING" id="452637.Oter_2728"/>
<dbReference type="KEGG" id="ote:Oter_2728"/>
<evidence type="ECO:0000313" key="3">
    <source>
        <dbReference type="EMBL" id="ACB76009.1"/>
    </source>
</evidence>
<dbReference type="PANTHER" id="PTHR30160">
    <property type="entry name" value="TETRAACYLDISACCHARIDE 4'-KINASE-RELATED"/>
    <property type="match status" value="1"/>
</dbReference>
<sequence>MKSLLVIKPSSLGDIVHGLQVLQAVARARPELRISWIVRERFAGLVAAAPFVQETIIFRRRAGWGSFVRLLRELRRRQFDAVWDMQGLLRTGLMTAAARAPEKWGRPDAREGAGLFYNRRVEMPGGAGPHHAMEILAAFAATVGGPVQVEWPLVLRVRDDWPWKEFFASAEPARTYVVFTDSRGPEKTWPHFQALMQRILHEVPRSRVAWCAGAAAEPSFAAPADRFLNLTGCPLDEMIALVRQPSVFVGNDTGPMHLAAASGNRVLAIFGPTSPERFGPYPPESPRHRAVTAPGGRLADLAPDALLAALQELSGR</sequence>
<dbReference type="EMBL" id="CP001032">
    <property type="protein sequence ID" value="ACB76009.1"/>
    <property type="molecule type" value="Genomic_DNA"/>
</dbReference>
<dbReference type="eggNOG" id="COG0859">
    <property type="taxonomic scope" value="Bacteria"/>
</dbReference>
<dbReference type="RefSeq" id="WP_012375544.1">
    <property type="nucleotide sequence ID" value="NC_010571.1"/>
</dbReference>
<keyword evidence="2 3" id="KW-0808">Transferase</keyword>
<dbReference type="Proteomes" id="UP000007013">
    <property type="component" value="Chromosome"/>
</dbReference>
<evidence type="ECO:0000313" key="4">
    <source>
        <dbReference type="Proteomes" id="UP000007013"/>
    </source>
</evidence>
<evidence type="ECO:0000256" key="2">
    <source>
        <dbReference type="ARBA" id="ARBA00022679"/>
    </source>
</evidence>
<dbReference type="CAZy" id="GT9">
    <property type="family name" value="Glycosyltransferase Family 9"/>
</dbReference>
<dbReference type="HOGENOM" id="CLU_038371_0_0_0"/>
<name>B1ZVZ3_OPITP</name>
<keyword evidence="4" id="KW-1185">Reference proteome</keyword>
<reference evidence="3 4" key="1">
    <citation type="journal article" date="2011" name="J. Bacteriol.">
        <title>Genome sequence of the verrucomicrobium Opitutus terrae PB90-1, an abundant inhabitant of rice paddy soil ecosystems.</title>
        <authorList>
            <person name="van Passel M.W."/>
            <person name="Kant R."/>
            <person name="Palva A."/>
            <person name="Copeland A."/>
            <person name="Lucas S."/>
            <person name="Lapidus A."/>
            <person name="Glavina del Rio T."/>
            <person name="Pitluck S."/>
            <person name="Goltsman E."/>
            <person name="Clum A."/>
            <person name="Sun H."/>
            <person name="Schmutz J."/>
            <person name="Larimer F.W."/>
            <person name="Land M.L."/>
            <person name="Hauser L."/>
            <person name="Kyrpides N."/>
            <person name="Mikhailova N."/>
            <person name="Richardson P.P."/>
            <person name="Janssen P.H."/>
            <person name="de Vos W.M."/>
            <person name="Smidt H."/>
        </authorList>
    </citation>
    <scope>NUCLEOTIDE SEQUENCE [LARGE SCALE GENOMIC DNA]</scope>
    <source>
        <strain evidence="4">DSM 11246 / JCM 15787 / PB90-1</strain>
    </source>
</reference>
<dbReference type="AlphaFoldDB" id="B1ZVZ3"/>
<accession>B1ZVZ3</accession>
<dbReference type="GO" id="GO:0008713">
    <property type="term" value="F:ADP-heptose-lipopolysaccharide heptosyltransferase activity"/>
    <property type="evidence" value="ECO:0007669"/>
    <property type="project" value="TreeGrafter"/>
</dbReference>
<dbReference type="GO" id="GO:0009244">
    <property type="term" value="P:lipopolysaccharide core region biosynthetic process"/>
    <property type="evidence" value="ECO:0007669"/>
    <property type="project" value="TreeGrafter"/>
</dbReference>
<dbReference type="PANTHER" id="PTHR30160:SF19">
    <property type="entry name" value="LIPOPOLYSACCHARIDE HEPTOSYLTRANSFERASE 1"/>
    <property type="match status" value="1"/>
</dbReference>
<keyword evidence="1" id="KW-0328">Glycosyltransferase</keyword>
<dbReference type="Gene3D" id="3.40.50.2000">
    <property type="entry name" value="Glycogen Phosphorylase B"/>
    <property type="match status" value="2"/>
</dbReference>
<gene>
    <name evidence="3" type="ordered locus">Oter_2728</name>
</gene>
<dbReference type="InterPro" id="IPR002201">
    <property type="entry name" value="Glyco_trans_9"/>
</dbReference>
<dbReference type="InterPro" id="IPR051199">
    <property type="entry name" value="LPS_LOS_Heptosyltrfase"/>
</dbReference>
<dbReference type="CDD" id="cd03789">
    <property type="entry name" value="GT9_LPS_heptosyltransferase"/>
    <property type="match status" value="1"/>
</dbReference>